<protein>
    <submittedName>
        <fullName evidence="1">Uncharacterized protein</fullName>
    </submittedName>
</protein>
<evidence type="ECO:0000313" key="2">
    <source>
        <dbReference type="Proteomes" id="UP000805193"/>
    </source>
</evidence>
<proteinExistence type="predicted"/>
<keyword evidence="2" id="KW-1185">Reference proteome</keyword>
<reference evidence="1 2" key="1">
    <citation type="journal article" date="2020" name="Cell">
        <title>Large-Scale Comparative Analyses of Tick Genomes Elucidate Their Genetic Diversity and Vector Capacities.</title>
        <authorList>
            <consortium name="Tick Genome and Microbiome Consortium (TIGMIC)"/>
            <person name="Jia N."/>
            <person name="Wang J."/>
            <person name="Shi W."/>
            <person name="Du L."/>
            <person name="Sun Y."/>
            <person name="Zhan W."/>
            <person name="Jiang J.F."/>
            <person name="Wang Q."/>
            <person name="Zhang B."/>
            <person name="Ji P."/>
            <person name="Bell-Sakyi L."/>
            <person name="Cui X.M."/>
            <person name="Yuan T.T."/>
            <person name="Jiang B.G."/>
            <person name="Yang W.F."/>
            <person name="Lam T.T."/>
            <person name="Chang Q.C."/>
            <person name="Ding S.J."/>
            <person name="Wang X.J."/>
            <person name="Zhu J.G."/>
            <person name="Ruan X.D."/>
            <person name="Zhao L."/>
            <person name="Wei J.T."/>
            <person name="Ye R.Z."/>
            <person name="Que T.C."/>
            <person name="Du C.H."/>
            <person name="Zhou Y.H."/>
            <person name="Cheng J.X."/>
            <person name="Dai P.F."/>
            <person name="Guo W.B."/>
            <person name="Han X.H."/>
            <person name="Huang E.J."/>
            <person name="Li L.F."/>
            <person name="Wei W."/>
            <person name="Gao Y.C."/>
            <person name="Liu J.Z."/>
            <person name="Shao H.Z."/>
            <person name="Wang X."/>
            <person name="Wang C.C."/>
            <person name="Yang T.C."/>
            <person name="Huo Q.B."/>
            <person name="Li W."/>
            <person name="Chen H.Y."/>
            <person name="Chen S.E."/>
            <person name="Zhou L.G."/>
            <person name="Ni X.B."/>
            <person name="Tian J.H."/>
            <person name="Sheng Y."/>
            <person name="Liu T."/>
            <person name="Pan Y.S."/>
            <person name="Xia L.Y."/>
            <person name="Li J."/>
            <person name="Zhao F."/>
            <person name="Cao W.C."/>
        </authorList>
    </citation>
    <scope>NUCLEOTIDE SEQUENCE [LARGE SCALE GENOMIC DNA]</scope>
    <source>
        <strain evidence="1">Iper-2018</strain>
    </source>
</reference>
<name>A0AC60PU98_IXOPE</name>
<accession>A0AC60PU98</accession>
<organism evidence="1 2">
    <name type="scientific">Ixodes persulcatus</name>
    <name type="common">Taiga tick</name>
    <dbReference type="NCBI Taxonomy" id="34615"/>
    <lineage>
        <taxon>Eukaryota</taxon>
        <taxon>Metazoa</taxon>
        <taxon>Ecdysozoa</taxon>
        <taxon>Arthropoda</taxon>
        <taxon>Chelicerata</taxon>
        <taxon>Arachnida</taxon>
        <taxon>Acari</taxon>
        <taxon>Parasitiformes</taxon>
        <taxon>Ixodida</taxon>
        <taxon>Ixodoidea</taxon>
        <taxon>Ixodidae</taxon>
        <taxon>Ixodinae</taxon>
        <taxon>Ixodes</taxon>
    </lineage>
</organism>
<evidence type="ECO:0000313" key="1">
    <source>
        <dbReference type="EMBL" id="KAG0424163.1"/>
    </source>
</evidence>
<dbReference type="Proteomes" id="UP000805193">
    <property type="component" value="Unassembled WGS sequence"/>
</dbReference>
<sequence>MSWLGGTLSSLTNQISSLTNEVLLEGREESDDRVAQLQVSKGRLEQLEGCNATLRKEVERLRASNAELEDRCHATELQLCAERQAAAAAAAAASAAGGRGRNRRPSDDVENEPDHKLADLLEQQRQRIQELESALAEANYRQQVEVAELQSHHAKQLAQARLQQHSTVAGTETNGEVPSVEQTVRSQGSHVTEQARTRPMRRTRDATSQTEDDPETSSIEELQREKLQLEASLVELDQQNQEVLAQLLAVKARQEAENREQAEALKVLQSERHQRVPGVSQASQTELQGLTSPELRDEGQQTENGGGVKEDESRQFTKVTASTCQASQTDTPSRSDSACSTDRRLEAKDQDQQTEEEERASAVQTLSLGTASQFCQTDPESISEEVSEETAAEDKSSREEESLRADLEEAREKCSRLETMLERAAPGERQEADGQAAQEPNDALEERLRTLQADKDRILSVMNEKSRESSSLKAEVHRLLSVVAHERQALAQLRRENEEKIASAARADASGQDAELAREALRNLSRLVRDRELEVEAQKQKNGTLLQLLRQCSPVDGEQLKELLEEREALSRQLAAAEQERAALKSALELREREVADSRAGADKLALELGALRLERDSQLQQLEEKRGALAAGREEALALKGRLSEAENQLRELREQRDRLAGELEACSDGAAAGGGDSKGRQPEHSDVGTSEDSSEVVDWKREAENMQVQVLDLRQKESKLQRELERLRTHLLQMEEGYTEEALQAEAREQSLRARLLKLEDWARVSESVAHNATEQASQQVGSLAQQLAEARSNHRALEEELHQTKASLGNLQQVLDHFQTEKDREIQLLRSSYESQLTMEREKSQQLVELVSQKQEQLESSRDALEAATRLSQQLDRKEETIVALKQQVGEREAELERVRQEVYMVRSTTEGKVDKQVMKSLVLGYFSSPQGQRPEVVRLLARVLDFSREEMDK</sequence>
<feature type="non-terminal residue" evidence="1">
    <location>
        <position position="957"/>
    </location>
</feature>
<gene>
    <name evidence="1" type="ORF">HPB47_000095</name>
</gene>
<dbReference type="EMBL" id="JABSTQ010010009">
    <property type="protein sequence ID" value="KAG0424163.1"/>
    <property type="molecule type" value="Genomic_DNA"/>
</dbReference>
<comment type="caution">
    <text evidence="1">The sequence shown here is derived from an EMBL/GenBank/DDBJ whole genome shotgun (WGS) entry which is preliminary data.</text>
</comment>